<sequence>MTAHDHDSLAAVPAGPAPLATVAAAAGVSVPTVSKVLNSRPDVSAATRAKVQAALEAHGHTVRRPVSKPTGLVDIRVVSLESTWSEAVVRGAAESARRHGVDLVITVDPDPDDCGAWVRHALARGTDGAVSVVTVPDAAERQAFADALVPVVVVDPRVRPPEGLLSVGATNWQGGLDATAHLVALGHRRIGTITGDDAQANALARLAGYRTALIQAGIAPDDSLVRRGDFTVDAGYEEAWHLLSLDDRPTAIVASSDDTALGALRAVREAGLRVPDDVSLVGFDDLPIAAWLDPALTTVHQPLVEMGAAAVDLLHRARSGTGHTVRAELATTLVERASTAPPPAVVRSPAHPRQKT</sequence>
<evidence type="ECO:0000313" key="6">
    <source>
        <dbReference type="EMBL" id="NYS94052.1"/>
    </source>
</evidence>
<dbReference type="GO" id="GO:0000976">
    <property type="term" value="F:transcription cis-regulatory region binding"/>
    <property type="evidence" value="ECO:0007669"/>
    <property type="project" value="TreeGrafter"/>
</dbReference>
<dbReference type="Pfam" id="PF00356">
    <property type="entry name" value="LacI"/>
    <property type="match status" value="1"/>
</dbReference>
<protein>
    <submittedName>
        <fullName evidence="6">LacI family DNA-binding transcriptional regulator</fullName>
    </submittedName>
</protein>
<reference evidence="6 7" key="1">
    <citation type="submission" date="2020-07" db="EMBL/GenBank/DDBJ databases">
        <title>MOT database genomes.</title>
        <authorList>
            <person name="Joseph S."/>
            <person name="Aduse-Opoku J."/>
            <person name="Hashim A."/>
            <person name="Wade W."/>
            <person name="Curtis M."/>
        </authorList>
    </citation>
    <scope>NUCLEOTIDE SEQUENCE [LARGE SCALE GENOMIC DNA]</scope>
    <source>
        <strain evidence="6 7">DSM 100099</strain>
    </source>
</reference>
<name>A0A853EWL9_9MICO</name>
<organism evidence="6 7">
    <name type="scientific">Sanguibacter inulinus</name>
    <dbReference type="NCBI Taxonomy" id="60922"/>
    <lineage>
        <taxon>Bacteria</taxon>
        <taxon>Bacillati</taxon>
        <taxon>Actinomycetota</taxon>
        <taxon>Actinomycetes</taxon>
        <taxon>Micrococcales</taxon>
        <taxon>Sanguibacteraceae</taxon>
        <taxon>Sanguibacter</taxon>
    </lineage>
</organism>
<accession>A0A853EWL9</accession>
<dbReference type="InterPro" id="IPR046335">
    <property type="entry name" value="LacI/GalR-like_sensor"/>
</dbReference>
<evidence type="ECO:0000256" key="3">
    <source>
        <dbReference type="ARBA" id="ARBA00023163"/>
    </source>
</evidence>
<dbReference type="InterPro" id="IPR028082">
    <property type="entry name" value="Peripla_BP_I"/>
</dbReference>
<keyword evidence="7" id="KW-1185">Reference proteome</keyword>
<dbReference type="GO" id="GO:0003700">
    <property type="term" value="F:DNA-binding transcription factor activity"/>
    <property type="evidence" value="ECO:0007669"/>
    <property type="project" value="TreeGrafter"/>
</dbReference>
<comment type="caution">
    <text evidence="6">The sequence shown here is derived from an EMBL/GenBank/DDBJ whole genome shotgun (WGS) entry which is preliminary data.</text>
</comment>
<feature type="domain" description="HTH lacI-type" evidence="5">
    <location>
        <begin position="17"/>
        <end position="59"/>
    </location>
</feature>
<evidence type="ECO:0000313" key="7">
    <source>
        <dbReference type="Proteomes" id="UP000561011"/>
    </source>
</evidence>
<evidence type="ECO:0000256" key="1">
    <source>
        <dbReference type="ARBA" id="ARBA00023015"/>
    </source>
</evidence>
<dbReference type="PANTHER" id="PTHR30146">
    <property type="entry name" value="LACI-RELATED TRANSCRIPTIONAL REPRESSOR"/>
    <property type="match status" value="1"/>
</dbReference>
<evidence type="ECO:0000256" key="2">
    <source>
        <dbReference type="ARBA" id="ARBA00023125"/>
    </source>
</evidence>
<gene>
    <name evidence="6" type="ORF">HZZ10_11040</name>
</gene>
<evidence type="ECO:0000259" key="5">
    <source>
        <dbReference type="PROSITE" id="PS50932"/>
    </source>
</evidence>
<dbReference type="SUPFAM" id="SSF47413">
    <property type="entry name" value="lambda repressor-like DNA-binding domains"/>
    <property type="match status" value="1"/>
</dbReference>
<dbReference type="SMART" id="SM00354">
    <property type="entry name" value="HTH_LACI"/>
    <property type="match status" value="1"/>
</dbReference>
<dbReference type="EMBL" id="JACBYE010000025">
    <property type="protein sequence ID" value="NYS94052.1"/>
    <property type="molecule type" value="Genomic_DNA"/>
</dbReference>
<proteinExistence type="predicted"/>
<feature type="region of interest" description="Disordered" evidence="4">
    <location>
        <begin position="336"/>
        <end position="356"/>
    </location>
</feature>
<dbReference type="Pfam" id="PF13377">
    <property type="entry name" value="Peripla_BP_3"/>
    <property type="match status" value="1"/>
</dbReference>
<dbReference type="SUPFAM" id="SSF53822">
    <property type="entry name" value="Periplasmic binding protein-like I"/>
    <property type="match status" value="1"/>
</dbReference>
<keyword evidence="3" id="KW-0804">Transcription</keyword>
<dbReference type="RefSeq" id="WP_179913546.1">
    <property type="nucleotide sequence ID" value="NZ_JACBYE010000025.1"/>
</dbReference>
<dbReference type="Gene3D" id="3.40.50.2300">
    <property type="match status" value="2"/>
</dbReference>
<dbReference type="InterPro" id="IPR010982">
    <property type="entry name" value="Lambda_DNA-bd_dom_sf"/>
</dbReference>
<dbReference type="PROSITE" id="PS50932">
    <property type="entry name" value="HTH_LACI_2"/>
    <property type="match status" value="1"/>
</dbReference>
<dbReference type="PANTHER" id="PTHR30146:SF153">
    <property type="entry name" value="LACTOSE OPERON REPRESSOR"/>
    <property type="match status" value="1"/>
</dbReference>
<keyword evidence="2 6" id="KW-0238">DNA-binding</keyword>
<keyword evidence="1" id="KW-0805">Transcription regulation</keyword>
<dbReference type="Proteomes" id="UP000561011">
    <property type="component" value="Unassembled WGS sequence"/>
</dbReference>
<dbReference type="Gene3D" id="1.10.260.40">
    <property type="entry name" value="lambda repressor-like DNA-binding domains"/>
    <property type="match status" value="1"/>
</dbReference>
<dbReference type="CDD" id="cd01392">
    <property type="entry name" value="HTH_LacI"/>
    <property type="match status" value="1"/>
</dbReference>
<evidence type="ECO:0000256" key="4">
    <source>
        <dbReference type="SAM" id="MobiDB-lite"/>
    </source>
</evidence>
<dbReference type="AlphaFoldDB" id="A0A853EWL9"/>
<dbReference type="InterPro" id="IPR000843">
    <property type="entry name" value="HTH_LacI"/>
</dbReference>